<protein>
    <submittedName>
        <fullName evidence="2">Uncharacterized protein</fullName>
    </submittedName>
</protein>
<feature type="region of interest" description="Disordered" evidence="1">
    <location>
        <begin position="61"/>
        <end position="106"/>
    </location>
</feature>
<sequence>CSQKGKVLVKTGLGDPEQEWVITSSEELPTDFPKEIKPEGLTYQRKKYLYQKIREFADDELKDLLCPNPGPEPEDGVNEPDPDRPEASDKDVAAGPSTQPPKKRSK</sequence>
<gene>
    <name evidence="2" type="ORF">g.58791</name>
</gene>
<reference evidence="2" key="1">
    <citation type="submission" date="2015-11" db="EMBL/GenBank/DDBJ databases">
        <title>De novo transcriptome assembly of four potential Pierce s Disease insect vectors from Arizona vineyards.</title>
        <authorList>
            <person name="Tassone E.E."/>
        </authorList>
    </citation>
    <scope>NUCLEOTIDE SEQUENCE</scope>
</reference>
<proteinExistence type="predicted"/>
<organism evidence="2">
    <name type="scientific">Homalodisca liturata</name>
    <dbReference type="NCBI Taxonomy" id="320908"/>
    <lineage>
        <taxon>Eukaryota</taxon>
        <taxon>Metazoa</taxon>
        <taxon>Ecdysozoa</taxon>
        <taxon>Arthropoda</taxon>
        <taxon>Hexapoda</taxon>
        <taxon>Insecta</taxon>
        <taxon>Pterygota</taxon>
        <taxon>Neoptera</taxon>
        <taxon>Paraneoptera</taxon>
        <taxon>Hemiptera</taxon>
        <taxon>Auchenorrhyncha</taxon>
        <taxon>Membracoidea</taxon>
        <taxon>Cicadellidae</taxon>
        <taxon>Cicadellinae</taxon>
        <taxon>Proconiini</taxon>
        <taxon>Homalodisca</taxon>
    </lineage>
</organism>
<feature type="non-terminal residue" evidence="2">
    <location>
        <position position="106"/>
    </location>
</feature>
<feature type="compositionally biased region" description="Basic and acidic residues" evidence="1">
    <location>
        <begin position="81"/>
        <end position="92"/>
    </location>
</feature>
<evidence type="ECO:0000256" key="1">
    <source>
        <dbReference type="SAM" id="MobiDB-lite"/>
    </source>
</evidence>
<dbReference type="EMBL" id="GECU01004750">
    <property type="protein sequence ID" value="JAT02957.1"/>
    <property type="molecule type" value="Transcribed_RNA"/>
</dbReference>
<dbReference type="AlphaFoldDB" id="A0A1B6JUV3"/>
<accession>A0A1B6JUV3</accession>
<feature type="non-terminal residue" evidence="2">
    <location>
        <position position="1"/>
    </location>
</feature>
<evidence type="ECO:0000313" key="2">
    <source>
        <dbReference type="EMBL" id="JAT02957.1"/>
    </source>
</evidence>
<name>A0A1B6JUV3_9HEMI</name>